<gene>
    <name evidence="2" type="ORF">RDI58_024802</name>
</gene>
<dbReference type="PANTHER" id="PTHR47481">
    <property type="match status" value="1"/>
</dbReference>
<organism evidence="2 3">
    <name type="scientific">Solanum bulbocastanum</name>
    <name type="common">Wild potato</name>
    <dbReference type="NCBI Taxonomy" id="147425"/>
    <lineage>
        <taxon>Eukaryota</taxon>
        <taxon>Viridiplantae</taxon>
        <taxon>Streptophyta</taxon>
        <taxon>Embryophyta</taxon>
        <taxon>Tracheophyta</taxon>
        <taxon>Spermatophyta</taxon>
        <taxon>Magnoliopsida</taxon>
        <taxon>eudicotyledons</taxon>
        <taxon>Gunneridae</taxon>
        <taxon>Pentapetalae</taxon>
        <taxon>asterids</taxon>
        <taxon>lamiids</taxon>
        <taxon>Solanales</taxon>
        <taxon>Solanaceae</taxon>
        <taxon>Solanoideae</taxon>
        <taxon>Solaneae</taxon>
        <taxon>Solanum</taxon>
    </lineage>
</organism>
<protein>
    <submittedName>
        <fullName evidence="2">Uncharacterized protein</fullName>
    </submittedName>
</protein>
<comment type="caution">
    <text evidence="2">The sequence shown here is derived from an EMBL/GenBank/DDBJ whole genome shotgun (WGS) entry which is preliminary data.</text>
</comment>
<accession>A0AAN8T1X4</accession>
<name>A0AAN8T1X4_SOLBU</name>
<dbReference type="AlphaFoldDB" id="A0AAN8T1X4"/>
<proteinExistence type="predicted"/>
<dbReference type="PANTHER" id="PTHR47481:SF29">
    <property type="entry name" value="RETROTRANSPOSON GAG DOMAIN-CONTAINING PROTEIN"/>
    <property type="match status" value="1"/>
</dbReference>
<dbReference type="Proteomes" id="UP001371456">
    <property type="component" value="Unassembled WGS sequence"/>
</dbReference>
<evidence type="ECO:0000256" key="1">
    <source>
        <dbReference type="SAM" id="MobiDB-lite"/>
    </source>
</evidence>
<reference evidence="2 3" key="1">
    <citation type="submission" date="2024-02" db="EMBL/GenBank/DDBJ databases">
        <title>de novo genome assembly of Solanum bulbocastanum strain 11H21.</title>
        <authorList>
            <person name="Hosaka A.J."/>
        </authorList>
    </citation>
    <scope>NUCLEOTIDE SEQUENCE [LARGE SCALE GENOMIC DNA]</scope>
    <source>
        <tissue evidence="2">Young leaves</tissue>
    </source>
</reference>
<evidence type="ECO:0000313" key="2">
    <source>
        <dbReference type="EMBL" id="KAK6778084.1"/>
    </source>
</evidence>
<feature type="region of interest" description="Disordered" evidence="1">
    <location>
        <begin position="167"/>
        <end position="205"/>
    </location>
</feature>
<evidence type="ECO:0000313" key="3">
    <source>
        <dbReference type="Proteomes" id="UP001371456"/>
    </source>
</evidence>
<feature type="compositionally biased region" description="Low complexity" evidence="1">
    <location>
        <begin position="167"/>
        <end position="183"/>
    </location>
</feature>
<sequence length="288" mass="31672">MKLKLQLSIKSTMVSQTTFAQTSSSIQVVSSQSFLGFSYRSKKPQSSSLDGSIPCPSSTHDEYRLWIQCDTITLSWINDTLSPPVLDSLLNYACDTSKQTWHILAALYLDQGLPPPYRTFVSGLNATGTLLSFLALHPLLLTEEAHINVTDNEDSISHTALVASAQAPPLSQPPSSNSSHANQYPRGSHNGCGRDRLGRGKGQNQCSSRFNFSPHWAGFQPYFLPSSSGDGILGRPPFTLTKQCQIFFHFNHTALECRNCFNHSYSPNLLPVIFSYEFGGGTTINMIS</sequence>
<dbReference type="EMBL" id="JBANQN010000010">
    <property type="protein sequence ID" value="KAK6778084.1"/>
    <property type="molecule type" value="Genomic_DNA"/>
</dbReference>
<keyword evidence="3" id="KW-1185">Reference proteome</keyword>